<dbReference type="GO" id="GO:0006313">
    <property type="term" value="P:DNA transposition"/>
    <property type="evidence" value="ECO:0007669"/>
    <property type="project" value="InterPro"/>
</dbReference>
<dbReference type="InterPro" id="IPR036515">
    <property type="entry name" value="Transposase_17_sf"/>
</dbReference>
<gene>
    <name evidence="2" type="ORF">BGE01nite_23130</name>
</gene>
<evidence type="ECO:0000259" key="1">
    <source>
        <dbReference type="Pfam" id="PF01797"/>
    </source>
</evidence>
<dbReference type="Gene3D" id="3.30.70.1290">
    <property type="entry name" value="Transposase IS200-like"/>
    <property type="match status" value="1"/>
</dbReference>
<sequence>MTVADTIEKMKTSSSKWMKKETRCGFGWQSGYGAFSVAASQKRTVIKYVQNQESHHRVITFQDEFRTLLTRYEVQWDERYVWD</sequence>
<reference evidence="2 3" key="1">
    <citation type="submission" date="2019-07" db="EMBL/GenBank/DDBJ databases">
        <title>Whole genome shotgun sequence of Brevifollis gellanilyticus NBRC 108608.</title>
        <authorList>
            <person name="Hosoyama A."/>
            <person name="Uohara A."/>
            <person name="Ohji S."/>
            <person name="Ichikawa N."/>
        </authorList>
    </citation>
    <scope>NUCLEOTIDE SEQUENCE [LARGE SCALE GENOMIC DNA]</scope>
    <source>
        <strain evidence="2 3">NBRC 108608</strain>
    </source>
</reference>
<dbReference type="GO" id="GO:0004803">
    <property type="term" value="F:transposase activity"/>
    <property type="evidence" value="ECO:0007669"/>
    <property type="project" value="InterPro"/>
</dbReference>
<dbReference type="InterPro" id="IPR002686">
    <property type="entry name" value="Transposase_17"/>
</dbReference>
<evidence type="ECO:0000313" key="2">
    <source>
        <dbReference type="EMBL" id="GEP43022.1"/>
    </source>
</evidence>
<dbReference type="Pfam" id="PF01797">
    <property type="entry name" value="Y1_Tnp"/>
    <property type="match status" value="1"/>
</dbReference>
<proteinExistence type="predicted"/>
<name>A0A512M8H3_9BACT</name>
<organism evidence="2 3">
    <name type="scientific">Brevifollis gellanilyticus</name>
    <dbReference type="NCBI Taxonomy" id="748831"/>
    <lineage>
        <taxon>Bacteria</taxon>
        <taxon>Pseudomonadati</taxon>
        <taxon>Verrucomicrobiota</taxon>
        <taxon>Verrucomicrobiia</taxon>
        <taxon>Verrucomicrobiales</taxon>
        <taxon>Verrucomicrobiaceae</taxon>
    </lineage>
</organism>
<dbReference type="Proteomes" id="UP000321577">
    <property type="component" value="Unassembled WGS sequence"/>
</dbReference>
<comment type="caution">
    <text evidence="2">The sequence shown here is derived from an EMBL/GenBank/DDBJ whole genome shotgun (WGS) entry which is preliminary data.</text>
</comment>
<accession>A0A512M8H3</accession>
<evidence type="ECO:0000313" key="3">
    <source>
        <dbReference type="Proteomes" id="UP000321577"/>
    </source>
</evidence>
<protein>
    <recommendedName>
        <fullName evidence="1">Transposase IS200-like domain-containing protein</fullName>
    </recommendedName>
</protein>
<dbReference type="EMBL" id="BKAG01000014">
    <property type="protein sequence ID" value="GEP43022.1"/>
    <property type="molecule type" value="Genomic_DNA"/>
</dbReference>
<feature type="domain" description="Transposase IS200-like" evidence="1">
    <location>
        <begin position="2"/>
        <end position="52"/>
    </location>
</feature>
<keyword evidence="3" id="KW-1185">Reference proteome</keyword>
<dbReference type="SUPFAM" id="SSF143422">
    <property type="entry name" value="Transposase IS200-like"/>
    <property type="match status" value="1"/>
</dbReference>
<dbReference type="AlphaFoldDB" id="A0A512M8H3"/>
<dbReference type="GO" id="GO:0003677">
    <property type="term" value="F:DNA binding"/>
    <property type="evidence" value="ECO:0007669"/>
    <property type="project" value="InterPro"/>
</dbReference>